<reference evidence="2" key="1">
    <citation type="journal article" date="2022" name="Nat. Commun.">
        <title>Chromosome evolution and the genetic basis of agronomically important traits in greater yam.</title>
        <authorList>
            <person name="Bredeson J.V."/>
            <person name="Lyons J.B."/>
            <person name="Oniyinde I.O."/>
            <person name="Okereke N.R."/>
            <person name="Kolade O."/>
            <person name="Nnabue I."/>
            <person name="Nwadili C.O."/>
            <person name="Hribova E."/>
            <person name="Parker M."/>
            <person name="Nwogha J."/>
            <person name="Shu S."/>
            <person name="Carlson J."/>
            <person name="Kariba R."/>
            <person name="Muthemba S."/>
            <person name="Knop K."/>
            <person name="Barton G.J."/>
            <person name="Sherwood A.V."/>
            <person name="Lopez-Montes A."/>
            <person name="Asiedu R."/>
            <person name="Jamnadass R."/>
            <person name="Muchugi A."/>
            <person name="Goodstein D."/>
            <person name="Egesi C.N."/>
            <person name="Featherston J."/>
            <person name="Asfaw A."/>
            <person name="Simpson G.G."/>
            <person name="Dolezel J."/>
            <person name="Hendre P.S."/>
            <person name="Van Deynze A."/>
            <person name="Kumar P.L."/>
            <person name="Obidiegwu J.E."/>
            <person name="Bhattacharjee R."/>
            <person name="Rokhsar D.S."/>
        </authorList>
    </citation>
    <scope>NUCLEOTIDE SEQUENCE [LARGE SCALE GENOMIC DNA]</scope>
    <source>
        <strain evidence="2">cv. TDa95/00328</strain>
    </source>
</reference>
<comment type="caution">
    <text evidence="1">The sequence shown here is derived from an EMBL/GenBank/DDBJ whole genome shotgun (WGS) entry which is preliminary data.</text>
</comment>
<proteinExistence type="predicted"/>
<evidence type="ECO:0000313" key="1">
    <source>
        <dbReference type="EMBL" id="KAH7661352.1"/>
    </source>
</evidence>
<gene>
    <name evidence="1" type="ORF">IHE45_15G057000</name>
</gene>
<keyword evidence="2" id="KW-1185">Reference proteome</keyword>
<accession>A0ACB7ULH4</accession>
<dbReference type="EMBL" id="CM037025">
    <property type="protein sequence ID" value="KAH7661352.1"/>
    <property type="molecule type" value="Genomic_DNA"/>
</dbReference>
<protein>
    <submittedName>
        <fullName evidence="1">Uncharacterized protein</fullName>
    </submittedName>
</protein>
<sequence length="402" mass="46638">MVPEDIRQCDMKAYDPLVIIIGHYHYNKFKERRTLQAMQDHKWHCVWRLLSRSTKSKPDEFNDLFSTCLKILKLKDDFVRDCYSDDLQRLKDDDLALIMLLDGCFIIHVLLNFNGNLHPGDIYKEDDIAAGHEIHIEALKAQADVINIDLRVDQRSKVCDTMLLDLEKVENQMPFQIIEILSDELKTPRDEDIDLVNIADKLLSTLHPSYLSFTKVYFLTKSYNVLHLLDLFHSTLERAISFLDISFTSDTIEIPKVRLHGATSTLFKNLIAFEQCDYLGIEDNYVTAYAFLMDCMINASKDVELFELEGIFHNQLGTPDHAAILINQLCLQIHDRGDIYLQCSMNEVKIYYDSKWNKWWAGLIHDHFQNPWAIASLVAAGLLLLTVEQSFFVAYSYFRPPS</sequence>
<dbReference type="Proteomes" id="UP000827976">
    <property type="component" value="Chromosome 15"/>
</dbReference>
<evidence type="ECO:0000313" key="2">
    <source>
        <dbReference type="Proteomes" id="UP000827976"/>
    </source>
</evidence>
<name>A0ACB7ULH4_DIOAL</name>
<organism evidence="1 2">
    <name type="scientific">Dioscorea alata</name>
    <name type="common">Purple yam</name>
    <dbReference type="NCBI Taxonomy" id="55571"/>
    <lineage>
        <taxon>Eukaryota</taxon>
        <taxon>Viridiplantae</taxon>
        <taxon>Streptophyta</taxon>
        <taxon>Embryophyta</taxon>
        <taxon>Tracheophyta</taxon>
        <taxon>Spermatophyta</taxon>
        <taxon>Magnoliopsida</taxon>
        <taxon>Liliopsida</taxon>
        <taxon>Dioscoreales</taxon>
        <taxon>Dioscoreaceae</taxon>
        <taxon>Dioscorea</taxon>
    </lineage>
</organism>